<evidence type="ECO:0000313" key="4">
    <source>
        <dbReference type="Proteomes" id="UP000698800"/>
    </source>
</evidence>
<evidence type="ECO:0000259" key="2">
    <source>
        <dbReference type="Pfam" id="PF08450"/>
    </source>
</evidence>
<feature type="chain" id="PRO_5040390367" description="SMP-30/Gluconolactonase/LRE-like region domain-containing protein" evidence="1">
    <location>
        <begin position="21"/>
        <end position="411"/>
    </location>
</feature>
<reference evidence="3" key="1">
    <citation type="submission" date="2021-03" db="EMBL/GenBank/DDBJ databases">
        <title>Comparative genomics and phylogenomic investigation of the class Geoglossomycetes provide insights into ecological specialization and systematics.</title>
        <authorList>
            <person name="Melie T."/>
            <person name="Pirro S."/>
            <person name="Miller A.N."/>
            <person name="Quandt A."/>
        </authorList>
    </citation>
    <scope>NUCLEOTIDE SEQUENCE</scope>
    <source>
        <strain evidence="3">GBOQ0MN5Z8</strain>
    </source>
</reference>
<feature type="domain" description="SMP-30/Gluconolactonase/LRE-like region" evidence="2">
    <location>
        <begin position="190"/>
        <end position="291"/>
    </location>
</feature>
<dbReference type="Gene3D" id="2.120.10.30">
    <property type="entry name" value="TolB, C-terminal domain"/>
    <property type="match status" value="1"/>
</dbReference>
<organism evidence="3 4">
    <name type="scientific">Glutinoglossum americanum</name>
    <dbReference type="NCBI Taxonomy" id="1670608"/>
    <lineage>
        <taxon>Eukaryota</taxon>
        <taxon>Fungi</taxon>
        <taxon>Dikarya</taxon>
        <taxon>Ascomycota</taxon>
        <taxon>Pezizomycotina</taxon>
        <taxon>Geoglossomycetes</taxon>
        <taxon>Geoglossales</taxon>
        <taxon>Geoglossaceae</taxon>
        <taxon>Glutinoglossum</taxon>
    </lineage>
</organism>
<dbReference type="OrthoDB" id="423498at2759"/>
<sequence>MYLFARTLGLQVVFCHLAFSQVVSPVAEKCGPSSASVVCINRYGAVLPYHFYRSPNGTAEDPYGLTSVPADPSFAQVATADFLIFDRSRGLDILGPNPTYKHVFNVSQAIHEAPVWVPKLNKLFLSQLAPPPGYLPQLVVDLNVSPPTLSEYLSDPPVYAPNGGTFHNGLIYWCVSGGNMSIGGVESRPGIATLDTTTNKAVTILNNYFGYYFNDCDDLTIDRSGNIWFTDPFYSWFQAIDDTAPQMATGTYHFNPSTGAVRIVEDSLAQPNGIAISPDGKTMYISDTGAATGIYSPLLPSQGFVFNSTGPRSIYAYDIHHSGSISNKRAFYRALHGGPDGVKVAKNGYVVTAAGTGVDVLDETGTLLVRVQTSYAVQNFAWVGEEMKELWLVGFGGISKVTWGLEGQELK</sequence>
<dbReference type="EMBL" id="JAGHQL010000075">
    <property type="protein sequence ID" value="KAH0541567.1"/>
    <property type="molecule type" value="Genomic_DNA"/>
</dbReference>
<comment type="caution">
    <text evidence="3">The sequence shown here is derived from an EMBL/GenBank/DDBJ whole genome shotgun (WGS) entry which is preliminary data.</text>
</comment>
<keyword evidence="4" id="KW-1185">Reference proteome</keyword>
<dbReference type="SUPFAM" id="SSF63829">
    <property type="entry name" value="Calcium-dependent phosphotriesterase"/>
    <property type="match status" value="1"/>
</dbReference>
<dbReference type="Proteomes" id="UP000698800">
    <property type="component" value="Unassembled WGS sequence"/>
</dbReference>
<name>A0A9P8KXK1_9PEZI</name>
<dbReference type="PANTHER" id="PTHR47064:SF2">
    <property type="entry name" value="SMP-30_GLUCONOLACTONASE_LRE-LIKE REGION DOMAIN-CONTAINING PROTEIN-RELATED"/>
    <property type="match status" value="1"/>
</dbReference>
<dbReference type="InterPro" id="IPR052988">
    <property type="entry name" value="Oryzine_lactonohydrolase"/>
</dbReference>
<accession>A0A9P8KXK1</accession>
<evidence type="ECO:0000313" key="3">
    <source>
        <dbReference type="EMBL" id="KAH0541567.1"/>
    </source>
</evidence>
<dbReference type="Pfam" id="PF08450">
    <property type="entry name" value="SGL"/>
    <property type="match status" value="2"/>
</dbReference>
<dbReference type="PANTHER" id="PTHR47064">
    <property type="entry name" value="PUTATIVE (AFU_ORTHOLOGUE AFUA_1G08990)-RELATED"/>
    <property type="match status" value="1"/>
</dbReference>
<evidence type="ECO:0000256" key="1">
    <source>
        <dbReference type="SAM" id="SignalP"/>
    </source>
</evidence>
<feature type="signal peptide" evidence="1">
    <location>
        <begin position="1"/>
        <end position="20"/>
    </location>
</feature>
<feature type="domain" description="SMP-30/Gluconolactonase/LRE-like region" evidence="2">
    <location>
        <begin position="305"/>
        <end position="392"/>
    </location>
</feature>
<dbReference type="InterPro" id="IPR013658">
    <property type="entry name" value="SGL"/>
</dbReference>
<protein>
    <recommendedName>
        <fullName evidence="2">SMP-30/Gluconolactonase/LRE-like region domain-containing protein</fullName>
    </recommendedName>
</protein>
<proteinExistence type="predicted"/>
<dbReference type="AlphaFoldDB" id="A0A9P8KXK1"/>
<dbReference type="InterPro" id="IPR011042">
    <property type="entry name" value="6-blade_b-propeller_TolB-like"/>
</dbReference>
<gene>
    <name evidence="3" type="ORF">FGG08_003979</name>
</gene>
<keyword evidence="1" id="KW-0732">Signal</keyword>